<dbReference type="EMBL" id="MDER01000030">
    <property type="protein sequence ID" value="ODP29580.1"/>
    <property type="molecule type" value="Genomic_DNA"/>
</dbReference>
<dbReference type="Gene3D" id="3.10.450.50">
    <property type="match status" value="1"/>
</dbReference>
<dbReference type="Pfam" id="PF02810">
    <property type="entry name" value="SEC-C"/>
    <property type="match status" value="1"/>
</dbReference>
<proteinExistence type="predicted"/>
<dbReference type="AlphaFoldDB" id="A0A1E3L9E8"/>
<evidence type="ECO:0008006" key="3">
    <source>
        <dbReference type="Google" id="ProtNLM"/>
    </source>
</evidence>
<name>A0A1E3L9E8_9BACL</name>
<dbReference type="Pfam" id="PF03692">
    <property type="entry name" value="CxxCxxCC"/>
    <property type="match status" value="1"/>
</dbReference>
<organism evidence="1 2">
    <name type="scientific">Paenibacillus nuruki</name>
    <dbReference type="NCBI Taxonomy" id="1886670"/>
    <lineage>
        <taxon>Bacteria</taxon>
        <taxon>Bacillati</taxon>
        <taxon>Bacillota</taxon>
        <taxon>Bacilli</taxon>
        <taxon>Bacillales</taxon>
        <taxon>Paenibacillaceae</taxon>
        <taxon>Paenibacillus</taxon>
    </lineage>
</organism>
<protein>
    <recommendedName>
        <fullName evidence="3">Zinc/iron-chelating domain-containing protein</fullName>
    </recommendedName>
</protein>
<evidence type="ECO:0000313" key="1">
    <source>
        <dbReference type="EMBL" id="ODP29580.1"/>
    </source>
</evidence>
<dbReference type="SUPFAM" id="SSF103642">
    <property type="entry name" value="Sec-C motif"/>
    <property type="match status" value="1"/>
</dbReference>
<accession>A0A1E3L9E8</accession>
<gene>
    <name evidence="1" type="ORF">PTI45_01063</name>
</gene>
<keyword evidence="2" id="KW-1185">Reference proteome</keyword>
<evidence type="ECO:0000313" key="2">
    <source>
        <dbReference type="Proteomes" id="UP000094578"/>
    </source>
</evidence>
<dbReference type="STRING" id="1886670.PTI45_01063"/>
<sequence length="278" mass="31840">MTSSVSDTMSYSFSRNQLCFCGSGQKLKHCHKTAAPDSRAAHLYHLYQEVDQTIEDYRATSVQQPPCSAGCRACCSDYVPISQVEFELLLIYMKRNWSQADIQQAFAKAATDWETFRIENPPMYASLAHPTNTIEELDAIRHHATRNSFACPLLDAEKGTCRVYPVRPFICRTHGSSHTFYGTWKERLRPEKICEYIPGGKPHRKITSNIADRWSEYERVADVMIGPKRRPLRQYPIMYWLVLYAKHGGGVTTDIGNLDNFELSLQDHNDKMAQYTGK</sequence>
<dbReference type="InterPro" id="IPR004027">
    <property type="entry name" value="SEC_C_motif"/>
</dbReference>
<dbReference type="InterPro" id="IPR005358">
    <property type="entry name" value="Puta_zinc/iron-chelating_dom"/>
</dbReference>
<reference evidence="1 2" key="1">
    <citation type="submission" date="2016-08" db="EMBL/GenBank/DDBJ databases">
        <title>Genome sequencing of Paenibacillus sp. TI45-13ar, isolated from Korean traditional nuruk.</title>
        <authorList>
            <person name="Kim S.-J."/>
        </authorList>
    </citation>
    <scope>NUCLEOTIDE SEQUENCE [LARGE SCALE GENOMIC DNA]</scope>
    <source>
        <strain evidence="1 2">TI45-13ar</strain>
    </source>
</reference>
<comment type="caution">
    <text evidence="1">The sequence shown here is derived from an EMBL/GenBank/DDBJ whole genome shotgun (WGS) entry which is preliminary data.</text>
</comment>
<dbReference type="Proteomes" id="UP000094578">
    <property type="component" value="Unassembled WGS sequence"/>
</dbReference>